<dbReference type="GO" id="GO:0046872">
    <property type="term" value="F:metal ion binding"/>
    <property type="evidence" value="ECO:0007669"/>
    <property type="project" value="UniProtKB-KW"/>
</dbReference>
<accession>A0A0C2SRL4</accession>
<dbReference type="PANTHER" id="PTHR10696:SF25">
    <property type="entry name" value="OXIDOREDUCTASE AIM17-RELATED"/>
    <property type="match status" value="1"/>
</dbReference>
<dbReference type="OrthoDB" id="406634at2759"/>
<evidence type="ECO:0000256" key="4">
    <source>
        <dbReference type="ARBA" id="ARBA00022964"/>
    </source>
</evidence>
<dbReference type="STRING" id="946122.A0A0C2SRL4"/>
<evidence type="ECO:0000259" key="7">
    <source>
        <dbReference type="Pfam" id="PF02668"/>
    </source>
</evidence>
<dbReference type="HOGENOM" id="CLU_021859_0_1_1"/>
<keyword evidence="5" id="KW-0560">Oxidoreductase</keyword>
<comment type="cofactor">
    <cofactor evidence="1">
        <name>Fe(2+)</name>
        <dbReference type="ChEBI" id="CHEBI:29033"/>
    </cofactor>
</comment>
<dbReference type="InterPro" id="IPR042098">
    <property type="entry name" value="TauD-like_sf"/>
</dbReference>
<dbReference type="InterPro" id="IPR038492">
    <property type="entry name" value="GBBH-like_N_sf"/>
</dbReference>
<dbReference type="GO" id="GO:0005739">
    <property type="term" value="C:mitochondrion"/>
    <property type="evidence" value="ECO:0007669"/>
    <property type="project" value="TreeGrafter"/>
</dbReference>
<dbReference type="InterPro" id="IPR050411">
    <property type="entry name" value="AlphaKG_dependent_hydroxylases"/>
</dbReference>
<protein>
    <recommendedName>
        <fullName evidence="7">TauD/TfdA-like domain-containing protein</fullName>
    </recommendedName>
</protein>
<dbReference type="Gene3D" id="3.30.2020.30">
    <property type="match status" value="1"/>
</dbReference>
<dbReference type="AlphaFoldDB" id="A0A0C2SRL4"/>
<sequence length="425" mass="48661">MFRQSLLYRSVPRTPSRSWTSLTRTAEKLTVHALNNTTFPYIWLRDSCQAPESINPTTGHKLHCTSDIPLDIAPIEGESGVQVTDTGLEILWNCGRRSVFEKQWLERYASPAGEEKFHWDDTFKIQPWTRASISSSSTLFVHYQGLLSSDEELVKAMEQLAKYGLLVIRGVPNEETSDERCELKRLAGRFGEMRKTFYGLVWDVVQLKDGRNVAFTNLALGLHMDLLYFEHPPRYQILHCLRNKAIGGTSIAVDALFAAQRLRETHPAEFDILTKTPVSFHYVHDGHHIHQDHFTIALAPPTASSSRREISHINYSPPEQAPLPLSTPKGFYPALKRFTDLLKDDKYTFEYTLKEGDALIFDNRRLVHGRTAFRYMTEEERQKTGRRVTDGEPDRWLKGCYLGADAVLDRVRALKTRLAMTQGHN</sequence>
<dbReference type="GO" id="GO:0051213">
    <property type="term" value="F:dioxygenase activity"/>
    <property type="evidence" value="ECO:0007669"/>
    <property type="project" value="UniProtKB-KW"/>
</dbReference>
<evidence type="ECO:0000313" key="9">
    <source>
        <dbReference type="Proteomes" id="UP000054549"/>
    </source>
</evidence>
<proteinExistence type="inferred from homology"/>
<dbReference type="CDD" id="cd00250">
    <property type="entry name" value="CAS_like"/>
    <property type="match status" value="1"/>
</dbReference>
<comment type="similarity">
    <text evidence="2">Belongs to the gamma-BBH/TMLD family.</text>
</comment>
<evidence type="ECO:0000256" key="5">
    <source>
        <dbReference type="ARBA" id="ARBA00023002"/>
    </source>
</evidence>
<keyword evidence="9" id="KW-1185">Reference proteome</keyword>
<dbReference type="GO" id="GO:0045329">
    <property type="term" value="P:carnitine biosynthetic process"/>
    <property type="evidence" value="ECO:0007669"/>
    <property type="project" value="TreeGrafter"/>
</dbReference>
<evidence type="ECO:0000256" key="2">
    <source>
        <dbReference type="ARBA" id="ARBA00008654"/>
    </source>
</evidence>
<name>A0A0C2SRL4_AMAMK</name>
<dbReference type="PANTHER" id="PTHR10696">
    <property type="entry name" value="GAMMA-BUTYROBETAINE HYDROXYLASE-RELATED"/>
    <property type="match status" value="1"/>
</dbReference>
<feature type="domain" description="TauD/TfdA-like" evidence="7">
    <location>
        <begin position="146"/>
        <end position="386"/>
    </location>
</feature>
<dbReference type="Pfam" id="PF02668">
    <property type="entry name" value="TauD"/>
    <property type="match status" value="1"/>
</dbReference>
<gene>
    <name evidence="8" type="ORF">M378DRAFT_89042</name>
</gene>
<dbReference type="InterPro" id="IPR003819">
    <property type="entry name" value="TauD/TfdA-like"/>
</dbReference>
<keyword evidence="6" id="KW-0408">Iron</keyword>
<evidence type="ECO:0000256" key="1">
    <source>
        <dbReference type="ARBA" id="ARBA00001954"/>
    </source>
</evidence>
<keyword evidence="3" id="KW-0479">Metal-binding</keyword>
<evidence type="ECO:0000256" key="6">
    <source>
        <dbReference type="ARBA" id="ARBA00023004"/>
    </source>
</evidence>
<dbReference type="EMBL" id="KN818410">
    <property type="protein sequence ID" value="KIL56644.1"/>
    <property type="molecule type" value="Genomic_DNA"/>
</dbReference>
<organism evidence="8 9">
    <name type="scientific">Amanita muscaria (strain Koide BX008)</name>
    <dbReference type="NCBI Taxonomy" id="946122"/>
    <lineage>
        <taxon>Eukaryota</taxon>
        <taxon>Fungi</taxon>
        <taxon>Dikarya</taxon>
        <taxon>Basidiomycota</taxon>
        <taxon>Agaricomycotina</taxon>
        <taxon>Agaricomycetes</taxon>
        <taxon>Agaricomycetidae</taxon>
        <taxon>Agaricales</taxon>
        <taxon>Pluteineae</taxon>
        <taxon>Amanitaceae</taxon>
        <taxon>Amanita</taxon>
    </lineage>
</organism>
<dbReference type="Proteomes" id="UP000054549">
    <property type="component" value="Unassembled WGS sequence"/>
</dbReference>
<reference evidence="8 9" key="1">
    <citation type="submission" date="2014-04" db="EMBL/GenBank/DDBJ databases">
        <title>Evolutionary Origins and Diversification of the Mycorrhizal Mutualists.</title>
        <authorList>
            <consortium name="DOE Joint Genome Institute"/>
            <consortium name="Mycorrhizal Genomics Consortium"/>
            <person name="Kohler A."/>
            <person name="Kuo A."/>
            <person name="Nagy L.G."/>
            <person name="Floudas D."/>
            <person name="Copeland A."/>
            <person name="Barry K.W."/>
            <person name="Cichocki N."/>
            <person name="Veneault-Fourrey C."/>
            <person name="LaButti K."/>
            <person name="Lindquist E.A."/>
            <person name="Lipzen A."/>
            <person name="Lundell T."/>
            <person name="Morin E."/>
            <person name="Murat C."/>
            <person name="Riley R."/>
            <person name="Ohm R."/>
            <person name="Sun H."/>
            <person name="Tunlid A."/>
            <person name="Henrissat B."/>
            <person name="Grigoriev I.V."/>
            <person name="Hibbett D.S."/>
            <person name="Martin F."/>
        </authorList>
    </citation>
    <scope>NUCLEOTIDE SEQUENCE [LARGE SCALE GENOMIC DNA]</scope>
    <source>
        <strain evidence="8 9">Koide BX008</strain>
    </source>
</reference>
<evidence type="ECO:0000313" key="8">
    <source>
        <dbReference type="EMBL" id="KIL56644.1"/>
    </source>
</evidence>
<evidence type="ECO:0000256" key="3">
    <source>
        <dbReference type="ARBA" id="ARBA00022723"/>
    </source>
</evidence>
<keyword evidence="4" id="KW-0223">Dioxygenase</keyword>
<dbReference type="SUPFAM" id="SSF51197">
    <property type="entry name" value="Clavaminate synthase-like"/>
    <property type="match status" value="1"/>
</dbReference>
<dbReference type="InParanoid" id="A0A0C2SRL4"/>
<dbReference type="Gene3D" id="3.60.130.10">
    <property type="entry name" value="Clavaminate synthase-like"/>
    <property type="match status" value="1"/>
</dbReference>